<reference evidence="3 4" key="1">
    <citation type="submission" date="2018-07" db="EMBL/GenBank/DDBJ databases">
        <title>Genomic Encyclopedia of Type Strains, Phase III (KMG-III): the genomes of soil and plant-associated and newly described type strains.</title>
        <authorList>
            <person name="Whitman W."/>
        </authorList>
    </citation>
    <scope>NUCLEOTIDE SEQUENCE [LARGE SCALE GENOMIC DNA]</scope>
    <source>
        <strain evidence="3 4">CECT 7506</strain>
    </source>
</reference>
<accession>A0A368W3M7</accession>
<dbReference type="InterPro" id="IPR026838">
    <property type="entry name" value="YheC/D"/>
</dbReference>
<protein>
    <submittedName>
        <fullName evidence="3">YheC/D-like protein</fullName>
    </submittedName>
</protein>
<dbReference type="Gene3D" id="3.30.470.20">
    <property type="entry name" value="ATP-grasp fold, B domain"/>
    <property type="match status" value="1"/>
</dbReference>
<name>A0A368W3M7_9BACL</name>
<dbReference type="EMBL" id="QPJD01000006">
    <property type="protein sequence ID" value="RCW48566.1"/>
    <property type="molecule type" value="Genomic_DNA"/>
</dbReference>
<dbReference type="PROSITE" id="PS50975">
    <property type="entry name" value="ATP_GRASP"/>
    <property type="match status" value="1"/>
</dbReference>
<sequence length="347" mass="39542">MNNILGIMTHRIKRPENFRRHAKSALAEKFGGVIIYTPKDVNLERGQIHGCVYQDGSWTRKTIPYPKINMDIGFYPPALVGRATRVKRSKQLRFTGYGLGNKCKIQKHLLGSSVLQPLLLPTEQINNAQQFIAFLKKHGSIMLKPINGWGGKGIIRVTTQDDHFLVQRDGSRKLSFSNDRLGTYIRSVLKKGRHLMQKWIDIRNKKGKVYDIRALMQKKDEGVWQMTGMAVREGMKDKITSNIKSGGDAYGVADYLEREFDSEKAKALTKSIVEVAEYIPEFLEKSYKSGLSELGIDLAVDTTGRLWLIEVNIKPGKMIIKRLYGNKAWEQCLHVPFQYARNLMGKN</sequence>
<dbReference type="InterPro" id="IPR013815">
    <property type="entry name" value="ATP_grasp_subdomain_1"/>
</dbReference>
<dbReference type="InterPro" id="IPR011761">
    <property type="entry name" value="ATP-grasp"/>
</dbReference>
<gene>
    <name evidence="3" type="ORF">DFP97_106268</name>
</gene>
<dbReference type="SUPFAM" id="SSF56059">
    <property type="entry name" value="Glutathione synthetase ATP-binding domain-like"/>
    <property type="match status" value="1"/>
</dbReference>
<keyword evidence="1" id="KW-0067">ATP-binding</keyword>
<dbReference type="AlphaFoldDB" id="A0A368W3M7"/>
<organism evidence="3 4">
    <name type="scientific">Paenibacillus prosopidis</name>
    <dbReference type="NCBI Taxonomy" id="630520"/>
    <lineage>
        <taxon>Bacteria</taxon>
        <taxon>Bacillati</taxon>
        <taxon>Bacillota</taxon>
        <taxon>Bacilli</taxon>
        <taxon>Bacillales</taxon>
        <taxon>Paenibacillaceae</taxon>
        <taxon>Paenibacillus</taxon>
    </lineage>
</organism>
<dbReference type="Gene3D" id="3.30.1490.20">
    <property type="entry name" value="ATP-grasp fold, A domain"/>
    <property type="match status" value="1"/>
</dbReference>
<dbReference type="RefSeq" id="WP_114380156.1">
    <property type="nucleotide sequence ID" value="NZ_QPJD01000006.1"/>
</dbReference>
<dbReference type="Pfam" id="PF14398">
    <property type="entry name" value="ATPgrasp_YheCD"/>
    <property type="match status" value="1"/>
</dbReference>
<keyword evidence="4" id="KW-1185">Reference proteome</keyword>
<dbReference type="GO" id="GO:0005524">
    <property type="term" value="F:ATP binding"/>
    <property type="evidence" value="ECO:0007669"/>
    <property type="project" value="UniProtKB-UniRule"/>
</dbReference>
<evidence type="ECO:0000313" key="4">
    <source>
        <dbReference type="Proteomes" id="UP000252415"/>
    </source>
</evidence>
<evidence type="ECO:0000313" key="3">
    <source>
        <dbReference type="EMBL" id="RCW48566.1"/>
    </source>
</evidence>
<feature type="domain" description="ATP-grasp" evidence="2">
    <location>
        <begin position="106"/>
        <end position="337"/>
    </location>
</feature>
<comment type="caution">
    <text evidence="3">The sequence shown here is derived from an EMBL/GenBank/DDBJ whole genome shotgun (WGS) entry which is preliminary data.</text>
</comment>
<keyword evidence="1" id="KW-0547">Nucleotide-binding</keyword>
<dbReference type="GO" id="GO:0046872">
    <property type="term" value="F:metal ion binding"/>
    <property type="evidence" value="ECO:0007669"/>
    <property type="project" value="InterPro"/>
</dbReference>
<dbReference type="Proteomes" id="UP000252415">
    <property type="component" value="Unassembled WGS sequence"/>
</dbReference>
<evidence type="ECO:0000256" key="1">
    <source>
        <dbReference type="PROSITE-ProRule" id="PRU00409"/>
    </source>
</evidence>
<proteinExistence type="predicted"/>
<dbReference type="OrthoDB" id="7869153at2"/>
<evidence type="ECO:0000259" key="2">
    <source>
        <dbReference type="PROSITE" id="PS50975"/>
    </source>
</evidence>